<keyword evidence="2" id="KW-1133">Transmembrane helix</keyword>
<evidence type="ECO:0000313" key="3">
    <source>
        <dbReference type="EMBL" id="KAK5533842.1"/>
    </source>
</evidence>
<comment type="caution">
    <text evidence="3">The sequence shown here is derived from an EMBL/GenBank/DDBJ whole genome shotgun (WGS) entry which is preliminary data.</text>
</comment>
<protein>
    <submittedName>
        <fullName evidence="3">Uncharacterized protein</fullName>
    </submittedName>
</protein>
<sequence>MPVCPGNSTDCLLGELVDQSRGFDWNLLNFAFTAILSILALLVASLALLQGLLAAGPGRLKASQNVLGFTYGKTARTRFDWTEWRFRTTVQVPIIDVPQIISATPLSSSVHHPPQHVSGMKRVWNFFIRCVQYLLVPCAPQDRGAAKHHQEHDEPDRVSDKASRRTRKRYILHLFNLKHHNHDIEARITDDFAGTEDVSSSWAMLLRHVGLDAVKLRTRYCKTDHLPADVPAAPAFATIEALIILAVLAGCTSYYVRQDLPLVRGPQVQMVFRQHPSLGLVATYQSYKERIGTKSPLKEHTRWACMEALGHIRYLQQPFLEIRCLPKGQIDVRTNLSFLLDVLQLQLQSRCDHVSCADHIRNIGSWPRFLVQHNSYIQSMLLVLLFADRPRINLLFPLRLFRQYEHVHLLIKSSPSWGDDPRNVIEALKLLPASGKSLLLFRCHTSRRIVAIDPQHSKVEAHHVGHDKADVESQPLIDDHLAGNAQQSWFGPEVFPGQGVPLKDFPLHPSQFFGYPAEQEPRSLSAADGDLLISADALDLCFHWRDGARYINDLTVPEKTEARKWLAWQLATIDCWLRSSGGQDSLCAALTLLAKLHITEKNVLTVSDGPPHPRLAILDSELLQDSPSPVDANLELEETTDDDHKKQLVLYSGKEGNLSRGEAHPDFAYLHDPVPANNENTTQLLLEWNTDERQSSSTDGTDPAGCIVREPRDDEYYVMSSFTRHIGRCARCPDLYEMHLQQNAALCDRGWRYARDVASYIYPHNGKPFSVVDREQGDEIELQLDEDISESILALLFAMEHGLWIELFRRGTEVSSASPGPGIASSSRPISPGRGREGSRPPAGGGGATREQSNERVRQPTEPIWRPKDRLEAMEALFLFRGILYAALASTALDSSDILEMRDRDEIVQVL</sequence>
<keyword evidence="2" id="KW-0812">Transmembrane</keyword>
<feature type="compositionally biased region" description="Low complexity" evidence="1">
    <location>
        <begin position="816"/>
        <end position="833"/>
    </location>
</feature>
<accession>A0AAV9Q1C8</accession>
<evidence type="ECO:0000256" key="2">
    <source>
        <dbReference type="SAM" id="Phobius"/>
    </source>
</evidence>
<keyword evidence="2" id="KW-0472">Membrane</keyword>
<feature type="transmembrane region" description="Helical" evidence="2">
    <location>
        <begin position="30"/>
        <end position="55"/>
    </location>
</feature>
<feature type="compositionally biased region" description="Basic and acidic residues" evidence="1">
    <location>
        <begin position="852"/>
        <end position="865"/>
    </location>
</feature>
<feature type="region of interest" description="Disordered" evidence="1">
    <location>
        <begin position="816"/>
        <end position="865"/>
    </location>
</feature>
<dbReference type="Proteomes" id="UP001345827">
    <property type="component" value="Unassembled WGS sequence"/>
</dbReference>
<name>A0AAV9Q1C8_9PEZI</name>
<dbReference type="EMBL" id="JAXLQG010000012">
    <property type="protein sequence ID" value="KAK5533842.1"/>
    <property type="molecule type" value="Genomic_DNA"/>
</dbReference>
<reference evidence="3 4" key="1">
    <citation type="submission" date="2023-06" db="EMBL/GenBank/DDBJ databases">
        <title>Black Yeasts Isolated from many extreme environments.</title>
        <authorList>
            <person name="Coleine C."/>
            <person name="Stajich J.E."/>
            <person name="Selbmann L."/>
        </authorList>
    </citation>
    <scope>NUCLEOTIDE SEQUENCE [LARGE SCALE GENOMIC DNA]</scope>
    <source>
        <strain evidence="3 4">CCFEE 5887</strain>
    </source>
</reference>
<proteinExistence type="predicted"/>
<keyword evidence="4" id="KW-1185">Reference proteome</keyword>
<evidence type="ECO:0000256" key="1">
    <source>
        <dbReference type="SAM" id="MobiDB-lite"/>
    </source>
</evidence>
<organism evidence="3 4">
    <name type="scientific">Vermiconidia calcicola</name>
    <dbReference type="NCBI Taxonomy" id="1690605"/>
    <lineage>
        <taxon>Eukaryota</taxon>
        <taxon>Fungi</taxon>
        <taxon>Dikarya</taxon>
        <taxon>Ascomycota</taxon>
        <taxon>Pezizomycotina</taxon>
        <taxon>Dothideomycetes</taxon>
        <taxon>Dothideomycetidae</taxon>
        <taxon>Mycosphaerellales</taxon>
        <taxon>Extremaceae</taxon>
        <taxon>Vermiconidia</taxon>
    </lineage>
</organism>
<dbReference type="AlphaFoldDB" id="A0AAV9Q1C8"/>
<gene>
    <name evidence="3" type="ORF">LTR25_006822</name>
</gene>
<evidence type="ECO:0000313" key="4">
    <source>
        <dbReference type="Proteomes" id="UP001345827"/>
    </source>
</evidence>